<organism evidence="19 20">
    <name type="scientific">Cylindrotheca closterium</name>
    <dbReference type="NCBI Taxonomy" id="2856"/>
    <lineage>
        <taxon>Eukaryota</taxon>
        <taxon>Sar</taxon>
        <taxon>Stramenopiles</taxon>
        <taxon>Ochrophyta</taxon>
        <taxon>Bacillariophyta</taxon>
        <taxon>Bacillariophyceae</taxon>
        <taxon>Bacillariophycidae</taxon>
        <taxon>Bacillariales</taxon>
        <taxon>Bacillariaceae</taxon>
        <taxon>Cylindrotheca</taxon>
    </lineage>
</organism>
<name>A0AAD2CNT9_9STRA</name>
<evidence type="ECO:0000313" key="19">
    <source>
        <dbReference type="EMBL" id="CAJ1941195.1"/>
    </source>
</evidence>
<comment type="similarity">
    <text evidence="12">Belongs to the adenylyl cyclase class-4/guanylyl cyclase family.</text>
</comment>
<dbReference type="PROSITE" id="PS00107">
    <property type="entry name" value="PROTEIN_KINASE_ATP"/>
    <property type="match status" value="1"/>
</dbReference>
<dbReference type="Gene3D" id="1.10.510.10">
    <property type="entry name" value="Transferase(Phosphotransferase) domain 1"/>
    <property type="match status" value="1"/>
</dbReference>
<keyword evidence="3" id="KW-0808">Transferase</keyword>
<evidence type="ECO:0000259" key="17">
    <source>
        <dbReference type="PROSITE" id="PS50125"/>
    </source>
</evidence>
<feature type="signal peptide" evidence="15">
    <location>
        <begin position="1"/>
        <end position="31"/>
    </location>
</feature>
<dbReference type="InterPro" id="IPR008271">
    <property type="entry name" value="Ser/Thr_kinase_AS"/>
</dbReference>
<evidence type="ECO:0000313" key="20">
    <source>
        <dbReference type="Proteomes" id="UP001295423"/>
    </source>
</evidence>
<dbReference type="InterPro" id="IPR001245">
    <property type="entry name" value="Ser-Thr/Tyr_kinase_cat_dom"/>
</dbReference>
<dbReference type="GO" id="GO:0035556">
    <property type="term" value="P:intracellular signal transduction"/>
    <property type="evidence" value="ECO:0007669"/>
    <property type="project" value="InterPro"/>
</dbReference>
<evidence type="ECO:0000256" key="10">
    <source>
        <dbReference type="ARBA" id="ARBA00023293"/>
    </source>
</evidence>
<feature type="domain" description="Protein kinase" evidence="16">
    <location>
        <begin position="931"/>
        <end position="1265"/>
    </location>
</feature>
<evidence type="ECO:0000256" key="6">
    <source>
        <dbReference type="ARBA" id="ARBA00022840"/>
    </source>
</evidence>
<evidence type="ECO:0000256" key="9">
    <source>
        <dbReference type="ARBA" id="ARBA00023239"/>
    </source>
</evidence>
<keyword evidence="8" id="KW-0472">Membrane</keyword>
<evidence type="ECO:0000256" key="15">
    <source>
        <dbReference type="SAM" id="SignalP"/>
    </source>
</evidence>
<dbReference type="GO" id="GO:0004016">
    <property type="term" value="F:adenylate cyclase activity"/>
    <property type="evidence" value="ECO:0007669"/>
    <property type="project" value="TreeGrafter"/>
</dbReference>
<dbReference type="CDD" id="cd07302">
    <property type="entry name" value="CHD"/>
    <property type="match status" value="1"/>
</dbReference>
<dbReference type="Proteomes" id="UP001295423">
    <property type="component" value="Unassembled WGS sequence"/>
</dbReference>
<dbReference type="InterPro" id="IPR050401">
    <property type="entry name" value="Cyclic_nucleotide_synthase"/>
</dbReference>
<keyword evidence="7" id="KW-1133">Transmembrane helix</keyword>
<evidence type="ECO:0000256" key="13">
    <source>
        <dbReference type="RuleBase" id="RU003431"/>
    </source>
</evidence>
<dbReference type="EMBL" id="CAKOGP040001001">
    <property type="protein sequence ID" value="CAJ1941195.1"/>
    <property type="molecule type" value="Genomic_DNA"/>
</dbReference>
<dbReference type="InterPro" id="IPR029787">
    <property type="entry name" value="Nucleotide_cyclase"/>
</dbReference>
<dbReference type="InterPro" id="IPR011009">
    <property type="entry name" value="Kinase-like_dom_sf"/>
</dbReference>
<dbReference type="PROSITE" id="PS50125">
    <property type="entry name" value="GUANYLATE_CYCLASE_2"/>
    <property type="match status" value="1"/>
</dbReference>
<dbReference type="SUPFAM" id="SSF55073">
    <property type="entry name" value="Nucleotide cyclase"/>
    <property type="match status" value="1"/>
</dbReference>
<dbReference type="GO" id="GO:0005524">
    <property type="term" value="F:ATP binding"/>
    <property type="evidence" value="ECO:0007669"/>
    <property type="project" value="UniProtKB-UniRule"/>
</dbReference>
<keyword evidence="3" id="KW-0418">Kinase</keyword>
<gene>
    <name evidence="19" type="ORF">CYCCA115_LOCUS7400</name>
</gene>
<dbReference type="SUPFAM" id="SSF56112">
    <property type="entry name" value="Protein kinase-like (PK-like)"/>
    <property type="match status" value="1"/>
</dbReference>
<evidence type="ECO:0000256" key="12">
    <source>
        <dbReference type="RuleBase" id="RU000405"/>
    </source>
</evidence>
<comment type="catalytic activity">
    <reaction evidence="13">
        <text>GTP = 3',5'-cyclic GMP + diphosphate</text>
        <dbReference type="Rhea" id="RHEA:13665"/>
        <dbReference type="ChEBI" id="CHEBI:33019"/>
        <dbReference type="ChEBI" id="CHEBI:37565"/>
        <dbReference type="ChEBI" id="CHEBI:57746"/>
        <dbReference type="EC" id="4.6.1.2"/>
    </reaction>
</comment>
<feature type="compositionally biased region" description="Polar residues" evidence="14">
    <location>
        <begin position="1552"/>
        <end position="1565"/>
    </location>
</feature>
<dbReference type="GO" id="GO:0004383">
    <property type="term" value="F:guanylate cyclase activity"/>
    <property type="evidence" value="ECO:0007669"/>
    <property type="project" value="UniProtKB-EC"/>
</dbReference>
<dbReference type="InterPro" id="IPR001054">
    <property type="entry name" value="A/G_cyclase"/>
</dbReference>
<evidence type="ECO:0000256" key="1">
    <source>
        <dbReference type="ARBA" id="ARBA00004167"/>
    </source>
</evidence>
<dbReference type="Pfam" id="PF07714">
    <property type="entry name" value="PK_Tyr_Ser-Thr"/>
    <property type="match status" value="1"/>
</dbReference>
<dbReference type="Gene3D" id="3.30.70.1230">
    <property type="entry name" value="Nucleotide cyclase"/>
    <property type="match status" value="1"/>
</dbReference>
<dbReference type="GO" id="GO:0004674">
    <property type="term" value="F:protein serine/threonine kinase activity"/>
    <property type="evidence" value="ECO:0007669"/>
    <property type="project" value="UniProtKB-KW"/>
</dbReference>
<dbReference type="EC" id="4.6.1.2" evidence="2 13"/>
<dbReference type="InterPro" id="IPR018297">
    <property type="entry name" value="A/G_cyclase_CS"/>
</dbReference>
<evidence type="ECO:0000256" key="4">
    <source>
        <dbReference type="ARBA" id="ARBA00022692"/>
    </source>
</evidence>
<feature type="region of interest" description="Disordered" evidence="14">
    <location>
        <begin position="1545"/>
        <end position="1565"/>
    </location>
</feature>
<keyword evidence="5 11" id="KW-0547">Nucleotide-binding</keyword>
<keyword evidence="3" id="KW-0723">Serine/threonine-protein kinase</keyword>
<feature type="domain" description="Guanylate cyclase" evidence="17">
    <location>
        <begin position="1315"/>
        <end position="1447"/>
    </location>
</feature>
<comment type="subcellular location">
    <subcellularLocation>
        <location evidence="1">Membrane</location>
        <topology evidence="1">Single-pass membrane protein</topology>
    </subcellularLocation>
</comment>
<reference evidence="19" key="1">
    <citation type="submission" date="2023-08" db="EMBL/GenBank/DDBJ databases">
        <authorList>
            <person name="Audoor S."/>
            <person name="Bilcke G."/>
        </authorList>
    </citation>
    <scope>NUCLEOTIDE SEQUENCE</scope>
</reference>
<evidence type="ECO:0000259" key="18">
    <source>
        <dbReference type="PROSITE" id="PS50948"/>
    </source>
</evidence>
<dbReference type="FunFam" id="3.30.70.1230:FF:000030">
    <property type="entry name" value="Si:ch211-215j19.12"/>
    <property type="match status" value="1"/>
</dbReference>
<evidence type="ECO:0000256" key="11">
    <source>
        <dbReference type="PROSITE-ProRule" id="PRU10141"/>
    </source>
</evidence>
<dbReference type="InterPro" id="IPR017441">
    <property type="entry name" value="Protein_kinase_ATP_BS"/>
</dbReference>
<dbReference type="GO" id="GO:0007168">
    <property type="term" value="P:receptor guanylyl cyclase signaling pathway"/>
    <property type="evidence" value="ECO:0007669"/>
    <property type="project" value="TreeGrafter"/>
</dbReference>
<keyword evidence="15" id="KW-0732">Signal</keyword>
<dbReference type="SMART" id="SM00220">
    <property type="entry name" value="S_TKc"/>
    <property type="match status" value="1"/>
</dbReference>
<dbReference type="PROSITE" id="PS50011">
    <property type="entry name" value="PROTEIN_KINASE_DOM"/>
    <property type="match status" value="1"/>
</dbReference>
<dbReference type="PRINTS" id="PR00109">
    <property type="entry name" value="TYRKINASE"/>
</dbReference>
<dbReference type="PANTHER" id="PTHR11920:SF335">
    <property type="entry name" value="GUANYLATE CYCLASE"/>
    <property type="match status" value="1"/>
</dbReference>
<keyword evidence="10 13" id="KW-0141">cGMP biosynthesis</keyword>
<dbReference type="GO" id="GO:0005886">
    <property type="term" value="C:plasma membrane"/>
    <property type="evidence" value="ECO:0007669"/>
    <property type="project" value="TreeGrafter"/>
</dbReference>
<evidence type="ECO:0000256" key="5">
    <source>
        <dbReference type="ARBA" id="ARBA00022741"/>
    </source>
</evidence>
<evidence type="ECO:0000256" key="3">
    <source>
        <dbReference type="ARBA" id="ARBA00022527"/>
    </source>
</evidence>
<sequence length="1565" mass="173090">MAMNKAFMMQQNALMALLLVVLASIIPRINAQDDSSTADQITEANVSYIIEPFERLGGGIWNFSDPSITNFTTEGALYGDGALAIDFTAVGESSSSSEYDYEVSWMAERHPHNCFGASELSLAVKTESSMSIQVSILDDRECLQSGAAAADCNDLSQVSSIPLFPQPQELTGSSEWYHLSVPAVSIEQDLKRIRGWKIRVANATGTLLLDQFACHGGGGLLGAAFHVLSLPNETSFAQAKEESMWLEYFFESPLAVNNSVNTLEEGVLKMDYLVQQVQSWGGFNDVAHLAAGNGYYNLSQATGLTMDFDILKQASIPGRCIFRFVLQDGSHCMEDCDHQYHNQERWYSFNSIMDLQGGGTITLPLEGSTEATSTFWFTGWSGISGNKILDLAHIKGYTIEVVLDSGLDLFDSLTGTFELSNMTAVVLPEIDETCIGVLEKDLYFHEWSGDQFTRVEFLGAKCCELCEADPDCLYAMSNNRDCFIASELDPKFVSLLATEVTATFSSFWMDDPIKRGDWCDKCDCDQGSLTIDCKGKDLRVIPKSISVPWEPRLIDLQDNFRLVMIGSDSFAEVANSLEEIRFPTDVKFLSPGALDSLPKLNNVVFQSFFQDGVHRMVNAITTEADSFGDICCGFGSTIEINWELSITNCDMKVDAPGIDAVYDPFYNYLDATILRAVQEDSSFMREAAESVEKCAEFCAIDDDCNYFTYDQRLPNADHRCLMFQNNGTIFDYVCCLDDHYADEERTIPGTISGRPPSSRHRDDDARVLVSTTELSLTKSNDYATELTLSLGATPLRGAVWVYPKFTTGSSTLKFIVEPSHVPLYTSNSTAKIFVSLEQDPPAGSQSTTVLVELDIVACDEAFVIEDSDDEGIISLSVIPIELADTSNITTSIIVPATIICALFAAAFLWHDYKKRQNDMIWMVKQDELHFDSPPEVIGRGTFGLVLLAEYRGTQVAVKRVIPAKSKRSGAGGLSSVASAMSLPDQSEVDQTMTSDHVEESEREDMTEMAEAAILPVSKKNSFEMNSQAYLNSKSLKFATFQGSSTEKGVWKKLRKNFIEEMRQLSKLRHPCICTVMGAVIGKSVEPMLIMEYMDHGSLNDLLKNDTIVIDGEIILPILRDISQGLRFLHSANPQVIHGDLKAANILVDHKFRAKVADFGLSQKKQLGGTGTPYWMAPELLRKEAANSSASDVFSFGVILVEVYSRKDPYEGESTNNILEEIADKSIRRRPTVPENCPPQIRSMISDCLVDEAEMRPTFEELDTRLKRIDAEAADIKTRNSRINKTVSLFDIFPKKIAEALQEGRQVEAEHRDCVTIFFSDIVDFTSISSELDPRKVADLLDRLYTAFDEVSNAHDVFKVETIGDAYMAVTNLVKDQPDDHAKRIAEFSIAAIEAANETLIDTDDPSKGYVNIRCGFHSGPVVADVVGNKNPRYCLFGDTVNSAHRMESNSKSNRINCSRASADLLKVQCPDIPLRSRGKILIKGKGEMQTYWVNDNRRPSIVLSNPPLTGSKVFLNGMELALSQVDEGNETGMSEDFLADIEETKGSGHFTEPSSKSSISLPVQG</sequence>
<dbReference type="Pfam" id="PF00211">
    <property type="entry name" value="Guanylate_cyc"/>
    <property type="match status" value="1"/>
</dbReference>
<evidence type="ECO:0000256" key="14">
    <source>
        <dbReference type="SAM" id="MobiDB-lite"/>
    </source>
</evidence>
<keyword evidence="20" id="KW-1185">Reference proteome</keyword>
<keyword evidence="4" id="KW-0812">Transmembrane</keyword>
<evidence type="ECO:0000256" key="8">
    <source>
        <dbReference type="ARBA" id="ARBA00023136"/>
    </source>
</evidence>
<keyword evidence="6 11" id="KW-0067">ATP-binding</keyword>
<dbReference type="InterPro" id="IPR003609">
    <property type="entry name" value="Pan_app"/>
</dbReference>
<dbReference type="GO" id="GO:0001653">
    <property type="term" value="F:peptide receptor activity"/>
    <property type="evidence" value="ECO:0007669"/>
    <property type="project" value="TreeGrafter"/>
</dbReference>
<comment type="caution">
    <text evidence="19">The sequence shown here is derived from an EMBL/GenBank/DDBJ whole genome shotgun (WGS) entry which is preliminary data.</text>
</comment>
<dbReference type="SMART" id="SM00044">
    <property type="entry name" value="CYCc"/>
    <property type="match status" value="1"/>
</dbReference>
<proteinExistence type="inferred from homology"/>
<dbReference type="Gene3D" id="3.30.200.20">
    <property type="entry name" value="Phosphorylase Kinase, domain 1"/>
    <property type="match status" value="1"/>
</dbReference>
<dbReference type="PROSITE" id="PS00108">
    <property type="entry name" value="PROTEIN_KINASE_ST"/>
    <property type="match status" value="1"/>
</dbReference>
<feature type="binding site" evidence="11">
    <location>
        <position position="964"/>
    </location>
    <ligand>
        <name>ATP</name>
        <dbReference type="ChEBI" id="CHEBI:30616"/>
    </ligand>
</feature>
<dbReference type="PROSITE" id="PS50948">
    <property type="entry name" value="PAN"/>
    <property type="match status" value="1"/>
</dbReference>
<dbReference type="Gene3D" id="3.50.4.10">
    <property type="entry name" value="Hepatocyte Growth Factor"/>
    <property type="match status" value="1"/>
</dbReference>
<evidence type="ECO:0000256" key="2">
    <source>
        <dbReference type="ARBA" id="ARBA00012202"/>
    </source>
</evidence>
<keyword evidence="9 12" id="KW-0456">Lyase</keyword>
<evidence type="ECO:0000256" key="7">
    <source>
        <dbReference type="ARBA" id="ARBA00022989"/>
    </source>
</evidence>
<accession>A0AAD2CNT9</accession>
<feature type="chain" id="PRO_5042052230" description="Guanylate cyclase" evidence="15">
    <location>
        <begin position="32"/>
        <end position="1565"/>
    </location>
</feature>
<evidence type="ECO:0000259" key="16">
    <source>
        <dbReference type="PROSITE" id="PS50011"/>
    </source>
</evidence>
<dbReference type="PROSITE" id="PS00452">
    <property type="entry name" value="GUANYLATE_CYCLASE_1"/>
    <property type="match status" value="1"/>
</dbReference>
<dbReference type="InterPro" id="IPR000719">
    <property type="entry name" value="Prot_kinase_dom"/>
</dbReference>
<feature type="domain" description="Apple" evidence="18">
    <location>
        <begin position="649"/>
        <end position="734"/>
    </location>
</feature>
<protein>
    <recommendedName>
        <fullName evidence="2 13">Guanylate cyclase</fullName>
        <ecNumber evidence="2 13">4.6.1.2</ecNumber>
    </recommendedName>
</protein>
<dbReference type="PANTHER" id="PTHR11920">
    <property type="entry name" value="GUANYLYL CYCLASE"/>
    <property type="match status" value="1"/>
</dbReference>